<protein>
    <submittedName>
        <fullName evidence="8">TetR/AcrR family transcriptional regulator</fullName>
    </submittedName>
</protein>
<evidence type="ECO:0000256" key="2">
    <source>
        <dbReference type="ARBA" id="ARBA00023015"/>
    </source>
</evidence>
<dbReference type="PROSITE" id="PS50977">
    <property type="entry name" value="HTH_TETR_2"/>
    <property type="match status" value="1"/>
</dbReference>
<feature type="DNA-binding region" description="H-T-H motif" evidence="5">
    <location>
        <begin position="54"/>
        <end position="73"/>
    </location>
</feature>
<dbReference type="EMBL" id="BAAAKJ010000294">
    <property type="protein sequence ID" value="GAA1405431.1"/>
    <property type="molecule type" value="Genomic_DNA"/>
</dbReference>
<organism evidence="8 9">
    <name type="scientific">Kitasatospora putterlickiae</name>
    <dbReference type="NCBI Taxonomy" id="221725"/>
    <lineage>
        <taxon>Bacteria</taxon>
        <taxon>Bacillati</taxon>
        <taxon>Actinomycetota</taxon>
        <taxon>Actinomycetes</taxon>
        <taxon>Kitasatosporales</taxon>
        <taxon>Streptomycetaceae</taxon>
        <taxon>Kitasatospora</taxon>
    </lineage>
</organism>
<dbReference type="SUPFAM" id="SSF46689">
    <property type="entry name" value="Homeodomain-like"/>
    <property type="match status" value="1"/>
</dbReference>
<gene>
    <name evidence="8" type="ORF">GCM10009639_52330</name>
</gene>
<accession>A0ABN1YET9</accession>
<evidence type="ECO:0000256" key="4">
    <source>
        <dbReference type="ARBA" id="ARBA00023163"/>
    </source>
</evidence>
<evidence type="ECO:0000256" key="5">
    <source>
        <dbReference type="PROSITE-ProRule" id="PRU00335"/>
    </source>
</evidence>
<dbReference type="PRINTS" id="PR00455">
    <property type="entry name" value="HTHTETR"/>
</dbReference>
<dbReference type="PANTHER" id="PTHR30055">
    <property type="entry name" value="HTH-TYPE TRANSCRIPTIONAL REGULATOR RUTR"/>
    <property type="match status" value="1"/>
</dbReference>
<dbReference type="InterPro" id="IPR009057">
    <property type="entry name" value="Homeodomain-like_sf"/>
</dbReference>
<dbReference type="InterPro" id="IPR001647">
    <property type="entry name" value="HTH_TetR"/>
</dbReference>
<dbReference type="Pfam" id="PF13977">
    <property type="entry name" value="TetR_C_6"/>
    <property type="match status" value="1"/>
</dbReference>
<keyword evidence="1" id="KW-0678">Repressor</keyword>
<reference evidence="8 9" key="1">
    <citation type="journal article" date="2019" name="Int. J. Syst. Evol. Microbiol.">
        <title>The Global Catalogue of Microorganisms (GCM) 10K type strain sequencing project: providing services to taxonomists for standard genome sequencing and annotation.</title>
        <authorList>
            <consortium name="The Broad Institute Genomics Platform"/>
            <consortium name="The Broad Institute Genome Sequencing Center for Infectious Disease"/>
            <person name="Wu L."/>
            <person name="Ma J."/>
        </authorList>
    </citation>
    <scope>NUCLEOTIDE SEQUENCE [LARGE SCALE GENOMIC DNA]</scope>
    <source>
        <strain evidence="8 9">JCM 12393</strain>
    </source>
</reference>
<keyword evidence="2" id="KW-0805">Transcription regulation</keyword>
<keyword evidence="3 5" id="KW-0238">DNA-binding</keyword>
<name>A0ABN1YET9_9ACTN</name>
<evidence type="ECO:0000313" key="8">
    <source>
        <dbReference type="EMBL" id="GAA1405431.1"/>
    </source>
</evidence>
<evidence type="ECO:0000313" key="9">
    <source>
        <dbReference type="Proteomes" id="UP001499863"/>
    </source>
</evidence>
<dbReference type="InterPro" id="IPR050109">
    <property type="entry name" value="HTH-type_TetR-like_transc_reg"/>
</dbReference>
<dbReference type="Gene3D" id="1.10.357.10">
    <property type="entry name" value="Tetracycline Repressor, domain 2"/>
    <property type="match status" value="1"/>
</dbReference>
<feature type="domain" description="HTH tetR-type" evidence="7">
    <location>
        <begin position="31"/>
        <end position="91"/>
    </location>
</feature>
<comment type="caution">
    <text evidence="8">The sequence shown here is derived from an EMBL/GenBank/DDBJ whole genome shotgun (WGS) entry which is preliminary data.</text>
</comment>
<feature type="region of interest" description="Disordered" evidence="6">
    <location>
        <begin position="1"/>
        <end position="30"/>
    </location>
</feature>
<keyword evidence="4" id="KW-0804">Transcription</keyword>
<dbReference type="PANTHER" id="PTHR30055:SF234">
    <property type="entry name" value="HTH-TYPE TRANSCRIPTIONAL REGULATOR BETI"/>
    <property type="match status" value="1"/>
</dbReference>
<proteinExistence type="predicted"/>
<keyword evidence="9" id="KW-1185">Reference proteome</keyword>
<dbReference type="RefSeq" id="WP_344340502.1">
    <property type="nucleotide sequence ID" value="NZ_BAAAKJ010000294.1"/>
</dbReference>
<dbReference type="Pfam" id="PF00440">
    <property type="entry name" value="TetR_N"/>
    <property type="match status" value="1"/>
</dbReference>
<feature type="compositionally biased region" description="Basic and acidic residues" evidence="6">
    <location>
        <begin position="21"/>
        <end position="30"/>
    </location>
</feature>
<evidence type="ECO:0000256" key="3">
    <source>
        <dbReference type="ARBA" id="ARBA00023125"/>
    </source>
</evidence>
<dbReference type="Proteomes" id="UP001499863">
    <property type="component" value="Unassembled WGS sequence"/>
</dbReference>
<evidence type="ECO:0000259" key="7">
    <source>
        <dbReference type="PROSITE" id="PS50977"/>
    </source>
</evidence>
<dbReference type="SUPFAM" id="SSF48498">
    <property type="entry name" value="Tetracyclin repressor-like, C-terminal domain"/>
    <property type="match status" value="1"/>
</dbReference>
<sequence>MRTHVPPTDPSTEPAGPSAEPARRTQAERRARAERALLAAAARLVAEHGSAGVTLARVGEEAGFSRGLASHYFGSKGALLTRLQEEALAEAMAAATPERSGAGAVEELCAFTRAACLDGVRHPTDLGRAFVVLGAEALAGSSELTDAVARLDARMRGWVAEVIRQGAADGEIRPEVDPDAAATTVVALLKGLIVQAATAPGALGLEHATAEAQRWIRLALTTP</sequence>
<evidence type="ECO:0000256" key="1">
    <source>
        <dbReference type="ARBA" id="ARBA00022491"/>
    </source>
</evidence>
<dbReference type="InterPro" id="IPR039538">
    <property type="entry name" value="BetI_C"/>
</dbReference>
<evidence type="ECO:0000256" key="6">
    <source>
        <dbReference type="SAM" id="MobiDB-lite"/>
    </source>
</evidence>
<dbReference type="InterPro" id="IPR036271">
    <property type="entry name" value="Tet_transcr_reg_TetR-rel_C_sf"/>
</dbReference>